<evidence type="ECO:0000256" key="1">
    <source>
        <dbReference type="ARBA" id="ARBA00008609"/>
    </source>
</evidence>
<gene>
    <name evidence="10" type="ORF">TCIL3000_11_10170</name>
</gene>
<evidence type="ECO:0000256" key="3">
    <source>
        <dbReference type="ARBA" id="ARBA00022576"/>
    </source>
</evidence>
<evidence type="ECO:0000256" key="7">
    <source>
        <dbReference type="RuleBase" id="RU003981"/>
    </source>
</evidence>
<dbReference type="EC" id="2.1.2.10" evidence="2 7"/>
<dbReference type="Gene3D" id="3.30.70.1400">
    <property type="entry name" value="Aminomethyltransferase beta-barrel domains"/>
    <property type="match status" value="1"/>
</dbReference>
<dbReference type="AlphaFoldDB" id="G0V1M4"/>
<evidence type="ECO:0000259" key="8">
    <source>
        <dbReference type="Pfam" id="PF01571"/>
    </source>
</evidence>
<dbReference type="Pfam" id="PF01571">
    <property type="entry name" value="GCV_T"/>
    <property type="match status" value="1"/>
</dbReference>
<dbReference type="Pfam" id="PF08669">
    <property type="entry name" value="GCV_T_C"/>
    <property type="match status" value="1"/>
</dbReference>
<dbReference type="InterPro" id="IPR013977">
    <property type="entry name" value="GcvT_C"/>
</dbReference>
<dbReference type="GO" id="GO:0005960">
    <property type="term" value="C:glycine cleavage complex"/>
    <property type="evidence" value="ECO:0007669"/>
    <property type="project" value="InterPro"/>
</dbReference>
<dbReference type="VEuPathDB" id="TriTrypDB:TcIL3000.11.10170"/>
<dbReference type="GO" id="GO:0004047">
    <property type="term" value="F:aminomethyltransferase activity"/>
    <property type="evidence" value="ECO:0007669"/>
    <property type="project" value="UniProtKB-EC"/>
</dbReference>
<evidence type="ECO:0000256" key="4">
    <source>
        <dbReference type="ARBA" id="ARBA00022679"/>
    </source>
</evidence>
<dbReference type="NCBIfam" id="NF001567">
    <property type="entry name" value="PRK00389.1"/>
    <property type="match status" value="1"/>
</dbReference>
<dbReference type="GO" id="GO:0006546">
    <property type="term" value="P:glycine catabolic process"/>
    <property type="evidence" value="ECO:0007669"/>
    <property type="project" value="InterPro"/>
</dbReference>
<sequence>MSTTLKRTALHAFHLSRRARMAPFAGYDMPINYEAGAVREHLHTREAASIFDVSHFGVVELRGADRERFFEWLTPSAPSRLAVGRAALTMFLNEHAGVKDDCIVTKYDDYLAVVVNAGCKQKMIAYMQEACANFKGDVGLEMQERAIVTLQGPKAAEALAPYVENLDKLLFMHGRTDVKVCGVTARTLTRCSYSGEDGFDIVMRDEDVTPMVELLLQNPDVQVAGLGARDTLRTEAGLNLYSHELSEDINPVAARCMWCVPKHRMAEGGFVGHARLKALVEDAKSLIPRLRVGMLAAPERGPIPRAGTSVLVEGKVVGVVTSGVPSPSLGRNIALGYVDRAYVSLGQKVELDIRGKRVQAEVVNPCFVAPRYYKG</sequence>
<keyword evidence="3 7" id="KW-0032">Aminotransferase</keyword>
<keyword evidence="7" id="KW-0809">Transit peptide</keyword>
<protein>
    <recommendedName>
        <fullName evidence="2 7">Aminomethyltransferase</fullName>
        <ecNumber evidence="2 7">2.1.2.10</ecNumber>
    </recommendedName>
    <alternativeName>
        <fullName evidence="5 7">Glycine cleavage system T protein</fullName>
    </alternativeName>
</protein>
<dbReference type="Gene3D" id="3.30.1360.120">
    <property type="entry name" value="Probable tRNA modification gtpase trme, domain 1"/>
    <property type="match status" value="1"/>
</dbReference>
<organism evidence="10">
    <name type="scientific">Trypanosoma congolense (strain IL3000)</name>
    <dbReference type="NCBI Taxonomy" id="1068625"/>
    <lineage>
        <taxon>Eukaryota</taxon>
        <taxon>Discoba</taxon>
        <taxon>Euglenozoa</taxon>
        <taxon>Kinetoplastea</taxon>
        <taxon>Metakinetoplastina</taxon>
        <taxon>Trypanosomatida</taxon>
        <taxon>Trypanosomatidae</taxon>
        <taxon>Trypanosoma</taxon>
        <taxon>Nannomonas</taxon>
    </lineage>
</organism>
<dbReference type="PANTHER" id="PTHR43757">
    <property type="entry name" value="AMINOMETHYLTRANSFERASE"/>
    <property type="match status" value="1"/>
</dbReference>
<evidence type="ECO:0000256" key="6">
    <source>
        <dbReference type="ARBA" id="ARBA00047665"/>
    </source>
</evidence>
<dbReference type="PANTHER" id="PTHR43757:SF2">
    <property type="entry name" value="AMINOMETHYLTRANSFERASE, MITOCHONDRIAL"/>
    <property type="match status" value="1"/>
</dbReference>
<dbReference type="InterPro" id="IPR028896">
    <property type="entry name" value="GcvT/YgfZ/DmdA"/>
</dbReference>
<dbReference type="PIRSF" id="PIRSF006487">
    <property type="entry name" value="GcvT"/>
    <property type="match status" value="1"/>
</dbReference>
<dbReference type="GO" id="GO:0008483">
    <property type="term" value="F:transaminase activity"/>
    <property type="evidence" value="ECO:0007669"/>
    <property type="project" value="UniProtKB-KW"/>
</dbReference>
<evidence type="ECO:0000256" key="2">
    <source>
        <dbReference type="ARBA" id="ARBA00012616"/>
    </source>
</evidence>
<comment type="function">
    <text evidence="7">The glycine cleavage system catalyzes the degradation of glycine.</text>
</comment>
<proteinExistence type="inferred from homology"/>
<dbReference type="InterPro" id="IPR006222">
    <property type="entry name" value="GCVT_N"/>
</dbReference>
<evidence type="ECO:0000313" key="10">
    <source>
        <dbReference type="EMBL" id="CCC95545.1"/>
    </source>
</evidence>
<evidence type="ECO:0000259" key="9">
    <source>
        <dbReference type="Pfam" id="PF08669"/>
    </source>
</evidence>
<keyword evidence="7" id="KW-0496">Mitochondrion</keyword>
<accession>G0V1M4</accession>
<evidence type="ECO:0000256" key="5">
    <source>
        <dbReference type="ARBA" id="ARBA00031395"/>
    </source>
</evidence>
<keyword evidence="4 7" id="KW-0808">Transferase</keyword>
<dbReference type="Gene3D" id="2.40.30.110">
    <property type="entry name" value="Aminomethyltransferase beta-barrel domains"/>
    <property type="match status" value="1"/>
</dbReference>
<dbReference type="GO" id="GO:0005739">
    <property type="term" value="C:mitochondrion"/>
    <property type="evidence" value="ECO:0007669"/>
    <property type="project" value="UniProtKB-SubCell"/>
</dbReference>
<comment type="catalytic activity">
    <reaction evidence="6 7">
        <text>N(6)-[(R)-S(8)-aminomethyldihydrolipoyl]-L-lysyl-[protein] + (6S)-5,6,7,8-tetrahydrofolate = N(6)-[(R)-dihydrolipoyl]-L-lysyl-[protein] + (6R)-5,10-methylene-5,6,7,8-tetrahydrofolate + NH4(+)</text>
        <dbReference type="Rhea" id="RHEA:16945"/>
        <dbReference type="Rhea" id="RHEA-COMP:10475"/>
        <dbReference type="Rhea" id="RHEA-COMP:10492"/>
        <dbReference type="ChEBI" id="CHEBI:15636"/>
        <dbReference type="ChEBI" id="CHEBI:28938"/>
        <dbReference type="ChEBI" id="CHEBI:57453"/>
        <dbReference type="ChEBI" id="CHEBI:83100"/>
        <dbReference type="ChEBI" id="CHEBI:83143"/>
        <dbReference type="EC" id="2.1.2.10"/>
    </reaction>
</comment>
<dbReference type="FunFam" id="2.40.30.110:FF:000003">
    <property type="entry name" value="Aminomethyltransferase"/>
    <property type="match status" value="1"/>
</dbReference>
<dbReference type="FunFam" id="3.30.70.1400:FF:000001">
    <property type="entry name" value="Aminomethyltransferase"/>
    <property type="match status" value="1"/>
</dbReference>
<dbReference type="NCBIfam" id="TIGR00528">
    <property type="entry name" value="gcvT"/>
    <property type="match status" value="1"/>
</dbReference>
<reference evidence="10" key="1">
    <citation type="journal article" date="2012" name="Proc. Natl. Acad. Sci. U.S.A.">
        <title>Antigenic diversity is generated by distinct evolutionary mechanisms in African trypanosome species.</title>
        <authorList>
            <person name="Jackson A.P."/>
            <person name="Berry A."/>
            <person name="Aslett M."/>
            <person name="Allison H.C."/>
            <person name="Burton P."/>
            <person name="Vavrova-Anderson J."/>
            <person name="Brown R."/>
            <person name="Browne H."/>
            <person name="Corton N."/>
            <person name="Hauser H."/>
            <person name="Gamble J."/>
            <person name="Gilderthorp R."/>
            <person name="Marcello L."/>
            <person name="McQuillan J."/>
            <person name="Otto T.D."/>
            <person name="Quail M.A."/>
            <person name="Sanders M.J."/>
            <person name="van Tonder A."/>
            <person name="Ginger M.L."/>
            <person name="Field M.C."/>
            <person name="Barry J.D."/>
            <person name="Hertz-Fowler C."/>
            <person name="Berriman M."/>
        </authorList>
    </citation>
    <scope>NUCLEOTIDE SEQUENCE</scope>
    <source>
        <strain evidence="10">IL3000</strain>
    </source>
</reference>
<name>G0V1M4_TRYCI</name>
<comment type="similarity">
    <text evidence="1 7">Belongs to the GcvT family.</text>
</comment>
<dbReference type="EMBL" id="HE575324">
    <property type="protein sequence ID" value="CCC95545.1"/>
    <property type="molecule type" value="Genomic_DNA"/>
</dbReference>
<comment type="subunit">
    <text evidence="7">The glycine cleavage system is composed of four proteins: P, T, L and H.</text>
</comment>
<dbReference type="InterPro" id="IPR027266">
    <property type="entry name" value="TrmE/GcvT-like"/>
</dbReference>
<feature type="domain" description="GCVT N-terminal" evidence="8">
    <location>
        <begin position="10"/>
        <end position="262"/>
    </location>
</feature>
<dbReference type="InterPro" id="IPR006223">
    <property type="entry name" value="GcvT"/>
</dbReference>
<comment type="subcellular location">
    <subcellularLocation>
        <location evidence="7">Mitochondrion</location>
    </subcellularLocation>
</comment>
<dbReference type="Gene3D" id="4.10.1250.10">
    <property type="entry name" value="Aminomethyltransferase fragment"/>
    <property type="match status" value="1"/>
</dbReference>
<dbReference type="InterPro" id="IPR029043">
    <property type="entry name" value="GcvT/YgfZ_C"/>
</dbReference>
<dbReference type="SUPFAM" id="SSF103025">
    <property type="entry name" value="Folate-binding domain"/>
    <property type="match status" value="1"/>
</dbReference>
<feature type="domain" description="Aminomethyltransferase C-terminal" evidence="9">
    <location>
        <begin position="291"/>
        <end position="368"/>
    </location>
</feature>
<dbReference type="SUPFAM" id="SSF101790">
    <property type="entry name" value="Aminomethyltransferase beta-barrel domain"/>
    <property type="match status" value="1"/>
</dbReference>